<evidence type="ECO:0000313" key="2">
    <source>
        <dbReference type="Proteomes" id="UP000799440"/>
    </source>
</evidence>
<accession>A0A6A6VNL7</accession>
<sequence length="221" mass="24873">MTGSSGQFASDCKVVVETPPLCQSPTSNQEPAIIYREESYIASRLYILAEQLIDCTTTSELCFWFWSTFSLKENRIPDKSVFGLIYEGTVAGDPMRVMVFDVWVLVTVHAVKRDSEGWNDTRDQFLEHAPKDLVIDVARCWEYVTCSGGRSVLYEAMPNGLRMGDDYFEIESCAFLPTTTSLPPESRILGQYRSAWAASRDTVHWTCLNDEINGRGPASQP</sequence>
<keyword evidence="2" id="KW-1185">Reference proteome</keyword>
<reference evidence="1" key="1">
    <citation type="journal article" date="2020" name="Stud. Mycol.">
        <title>101 Dothideomycetes genomes: a test case for predicting lifestyles and emergence of pathogens.</title>
        <authorList>
            <person name="Haridas S."/>
            <person name="Albert R."/>
            <person name="Binder M."/>
            <person name="Bloem J."/>
            <person name="Labutti K."/>
            <person name="Salamov A."/>
            <person name="Andreopoulos B."/>
            <person name="Baker S."/>
            <person name="Barry K."/>
            <person name="Bills G."/>
            <person name="Bluhm B."/>
            <person name="Cannon C."/>
            <person name="Castanera R."/>
            <person name="Culley D."/>
            <person name="Daum C."/>
            <person name="Ezra D."/>
            <person name="Gonzalez J."/>
            <person name="Henrissat B."/>
            <person name="Kuo A."/>
            <person name="Liang C."/>
            <person name="Lipzen A."/>
            <person name="Lutzoni F."/>
            <person name="Magnuson J."/>
            <person name="Mondo S."/>
            <person name="Nolan M."/>
            <person name="Ohm R."/>
            <person name="Pangilinan J."/>
            <person name="Park H.-J."/>
            <person name="Ramirez L."/>
            <person name="Alfaro M."/>
            <person name="Sun H."/>
            <person name="Tritt A."/>
            <person name="Yoshinaga Y."/>
            <person name="Zwiers L.-H."/>
            <person name="Turgeon B."/>
            <person name="Goodwin S."/>
            <person name="Spatafora J."/>
            <person name="Crous P."/>
            <person name="Grigoriev I."/>
        </authorList>
    </citation>
    <scope>NUCLEOTIDE SEQUENCE</scope>
    <source>
        <strain evidence="1">CBS 119925</strain>
    </source>
</reference>
<gene>
    <name evidence="1" type="ORF">M011DRAFT_473457</name>
</gene>
<dbReference type="EMBL" id="MU006561">
    <property type="protein sequence ID" value="KAF2752208.1"/>
    <property type="molecule type" value="Genomic_DNA"/>
</dbReference>
<evidence type="ECO:0000313" key="1">
    <source>
        <dbReference type="EMBL" id="KAF2752208.1"/>
    </source>
</evidence>
<dbReference type="AlphaFoldDB" id="A0A6A6VNL7"/>
<protein>
    <submittedName>
        <fullName evidence="1">Uncharacterized protein</fullName>
    </submittedName>
</protein>
<dbReference type="Proteomes" id="UP000799440">
    <property type="component" value="Unassembled WGS sequence"/>
</dbReference>
<organism evidence="1 2">
    <name type="scientific">Sporormia fimetaria CBS 119925</name>
    <dbReference type="NCBI Taxonomy" id="1340428"/>
    <lineage>
        <taxon>Eukaryota</taxon>
        <taxon>Fungi</taxon>
        <taxon>Dikarya</taxon>
        <taxon>Ascomycota</taxon>
        <taxon>Pezizomycotina</taxon>
        <taxon>Dothideomycetes</taxon>
        <taxon>Pleosporomycetidae</taxon>
        <taxon>Pleosporales</taxon>
        <taxon>Sporormiaceae</taxon>
        <taxon>Sporormia</taxon>
    </lineage>
</organism>
<name>A0A6A6VNL7_9PLEO</name>
<proteinExistence type="predicted"/>